<reference evidence="2" key="1">
    <citation type="submission" date="2018-05" db="EMBL/GenBank/DDBJ databases">
        <title>Draft genome of Mucuna pruriens seed.</title>
        <authorList>
            <person name="Nnadi N.E."/>
            <person name="Vos R."/>
            <person name="Hasami M.H."/>
            <person name="Devisetty U.K."/>
            <person name="Aguiy J.C."/>
        </authorList>
    </citation>
    <scope>NUCLEOTIDE SEQUENCE [LARGE SCALE GENOMIC DNA]</scope>
    <source>
        <strain evidence="2">JCA_2017</strain>
    </source>
</reference>
<comment type="caution">
    <text evidence="2">The sequence shown here is derived from an EMBL/GenBank/DDBJ whole genome shotgun (WGS) entry which is preliminary data.</text>
</comment>
<dbReference type="Pfam" id="PF01585">
    <property type="entry name" value="G-patch"/>
    <property type="match status" value="1"/>
</dbReference>
<dbReference type="AlphaFoldDB" id="A0A371HKF7"/>
<dbReference type="Proteomes" id="UP000257109">
    <property type="component" value="Unassembled WGS sequence"/>
</dbReference>
<protein>
    <recommendedName>
        <fullName evidence="1">G-patch domain-containing protein</fullName>
    </recommendedName>
</protein>
<evidence type="ECO:0000313" key="2">
    <source>
        <dbReference type="EMBL" id="RDY03267.1"/>
    </source>
</evidence>
<gene>
    <name evidence="2" type="ORF">CR513_13168</name>
</gene>
<dbReference type="PROSITE" id="PS50174">
    <property type="entry name" value="G_PATCH"/>
    <property type="match status" value="1"/>
</dbReference>
<dbReference type="EMBL" id="QJKJ01002343">
    <property type="protein sequence ID" value="RDY03267.1"/>
    <property type="molecule type" value="Genomic_DNA"/>
</dbReference>
<sequence length="236" mass="26080">MGEKELVITTPVPEEYIEGDEEALEASFQSLEVKGTNGGNPEGATPPPSVNMALQIMIKEGYQPGKGLGLHLEGIPTPILEAIRGQSFVRGSVLAIGEETKDQATWVYATQEELTNWTAEGLADQDFLEIKNNPIIPTDNQSLGNEELDQPNAQSESISIKAEALVDIERWIDREKPKFEAPTKDLESVSLREGIEGREVRIGKQLPSNTRAKLIELLKEYADVFAWSYQDMPSLD</sequence>
<dbReference type="InterPro" id="IPR000467">
    <property type="entry name" value="G_patch_dom"/>
</dbReference>
<name>A0A371HKF7_MUCPR</name>
<feature type="non-terminal residue" evidence="2">
    <location>
        <position position="1"/>
    </location>
</feature>
<evidence type="ECO:0000259" key="1">
    <source>
        <dbReference type="PROSITE" id="PS50174"/>
    </source>
</evidence>
<evidence type="ECO:0000313" key="3">
    <source>
        <dbReference type="Proteomes" id="UP000257109"/>
    </source>
</evidence>
<keyword evidence="3" id="KW-1185">Reference proteome</keyword>
<organism evidence="2 3">
    <name type="scientific">Mucuna pruriens</name>
    <name type="common">Velvet bean</name>
    <name type="synonym">Dolichos pruriens</name>
    <dbReference type="NCBI Taxonomy" id="157652"/>
    <lineage>
        <taxon>Eukaryota</taxon>
        <taxon>Viridiplantae</taxon>
        <taxon>Streptophyta</taxon>
        <taxon>Embryophyta</taxon>
        <taxon>Tracheophyta</taxon>
        <taxon>Spermatophyta</taxon>
        <taxon>Magnoliopsida</taxon>
        <taxon>eudicotyledons</taxon>
        <taxon>Gunneridae</taxon>
        <taxon>Pentapetalae</taxon>
        <taxon>rosids</taxon>
        <taxon>fabids</taxon>
        <taxon>Fabales</taxon>
        <taxon>Fabaceae</taxon>
        <taxon>Papilionoideae</taxon>
        <taxon>50 kb inversion clade</taxon>
        <taxon>NPAAA clade</taxon>
        <taxon>indigoferoid/millettioid clade</taxon>
        <taxon>Phaseoleae</taxon>
        <taxon>Mucuna</taxon>
    </lineage>
</organism>
<proteinExistence type="predicted"/>
<accession>A0A371HKF7</accession>
<dbReference type="OrthoDB" id="1166063at2759"/>
<feature type="domain" description="G-patch" evidence="1">
    <location>
        <begin position="49"/>
        <end position="79"/>
    </location>
</feature>
<dbReference type="GO" id="GO:0003676">
    <property type="term" value="F:nucleic acid binding"/>
    <property type="evidence" value="ECO:0007669"/>
    <property type="project" value="InterPro"/>
</dbReference>